<evidence type="ECO:0000256" key="8">
    <source>
        <dbReference type="ARBA" id="ARBA00022989"/>
    </source>
</evidence>
<sequence>MDETPEDSPPKKKSLVMPAIALAAVLGAGSFGASLLMLGTPPAPATEDHAAQSGEEAGATDAGTETEFLPMEPLLISLGPRTGNKQLRFEGYLEIPVASRETVQGGMPRVMDVLNTYLRSVEPQELSEPTALLKFRLQMLRRVQLVLGEEVVYDLLISKFLIG</sequence>
<keyword evidence="13" id="KW-1185">Reference proteome</keyword>
<reference evidence="12" key="1">
    <citation type="submission" date="2020-09" db="EMBL/GenBank/DDBJ databases">
        <title>A novel bacterium of genus Mangrovicoccus, isolated from South China Sea.</title>
        <authorList>
            <person name="Huang H."/>
            <person name="Mo K."/>
            <person name="Hu Y."/>
        </authorList>
    </citation>
    <scope>NUCLEOTIDE SEQUENCE</scope>
    <source>
        <strain evidence="12">HB182678</strain>
    </source>
</reference>
<evidence type="ECO:0000256" key="1">
    <source>
        <dbReference type="ARBA" id="ARBA00002254"/>
    </source>
</evidence>
<dbReference type="Pfam" id="PF03748">
    <property type="entry name" value="FliL"/>
    <property type="match status" value="1"/>
</dbReference>
<comment type="subcellular location">
    <subcellularLocation>
        <location evidence="10">Cell inner membrane</location>
    </subcellularLocation>
    <subcellularLocation>
        <location evidence="2">Cell membrane</location>
        <topology evidence="2">Single-pass membrane protein</topology>
    </subcellularLocation>
</comment>
<feature type="region of interest" description="Disordered" evidence="11">
    <location>
        <begin position="43"/>
        <end position="62"/>
    </location>
</feature>
<evidence type="ECO:0000256" key="5">
    <source>
        <dbReference type="ARBA" id="ARBA00022500"/>
    </source>
</evidence>
<comment type="function">
    <text evidence="1 10">Controls the rotational direction of flagella during chemotaxis.</text>
</comment>
<evidence type="ECO:0000313" key="13">
    <source>
        <dbReference type="Proteomes" id="UP000609121"/>
    </source>
</evidence>
<accession>A0A8J7CKM9</accession>
<gene>
    <name evidence="12" type="ORF">ICN82_12540</name>
</gene>
<keyword evidence="5 10" id="KW-0145">Chemotaxis</keyword>
<dbReference type="GO" id="GO:0009425">
    <property type="term" value="C:bacterial-type flagellum basal body"/>
    <property type="evidence" value="ECO:0007669"/>
    <property type="project" value="InterPro"/>
</dbReference>
<keyword evidence="9 10" id="KW-0472">Membrane</keyword>
<proteinExistence type="inferred from homology"/>
<dbReference type="Proteomes" id="UP000609121">
    <property type="component" value="Unassembled WGS sequence"/>
</dbReference>
<evidence type="ECO:0000256" key="11">
    <source>
        <dbReference type="SAM" id="MobiDB-lite"/>
    </source>
</evidence>
<feature type="transmembrane region" description="Helical" evidence="10">
    <location>
        <begin position="15"/>
        <end position="38"/>
    </location>
</feature>
<comment type="caution">
    <text evidence="12">The sequence shown here is derived from an EMBL/GenBank/DDBJ whole genome shotgun (WGS) entry which is preliminary data.</text>
</comment>
<protein>
    <recommendedName>
        <fullName evidence="10">Flagellar protein FliL</fullName>
    </recommendedName>
</protein>
<dbReference type="GO" id="GO:0005886">
    <property type="term" value="C:plasma membrane"/>
    <property type="evidence" value="ECO:0007669"/>
    <property type="project" value="UniProtKB-SubCell"/>
</dbReference>
<evidence type="ECO:0000313" key="12">
    <source>
        <dbReference type="EMBL" id="MBE3639031.1"/>
    </source>
</evidence>
<comment type="similarity">
    <text evidence="3 10">Belongs to the FliL family.</text>
</comment>
<keyword evidence="4" id="KW-1003">Cell membrane</keyword>
<keyword evidence="12" id="KW-0282">Flagellum</keyword>
<evidence type="ECO:0000256" key="7">
    <source>
        <dbReference type="ARBA" id="ARBA00022779"/>
    </source>
</evidence>
<dbReference type="EMBL" id="JACVXA010000037">
    <property type="protein sequence ID" value="MBE3639031.1"/>
    <property type="molecule type" value="Genomic_DNA"/>
</dbReference>
<dbReference type="GO" id="GO:0006935">
    <property type="term" value="P:chemotaxis"/>
    <property type="evidence" value="ECO:0007669"/>
    <property type="project" value="UniProtKB-KW"/>
</dbReference>
<name>A0A8J7CKM9_9RHOB</name>
<dbReference type="GO" id="GO:0071973">
    <property type="term" value="P:bacterial-type flagellum-dependent cell motility"/>
    <property type="evidence" value="ECO:0007669"/>
    <property type="project" value="InterPro"/>
</dbReference>
<keyword evidence="8 10" id="KW-1133">Transmembrane helix</keyword>
<evidence type="ECO:0000256" key="9">
    <source>
        <dbReference type="ARBA" id="ARBA00023136"/>
    </source>
</evidence>
<dbReference type="InterPro" id="IPR005503">
    <property type="entry name" value="FliL"/>
</dbReference>
<dbReference type="RefSeq" id="WP_193183277.1">
    <property type="nucleotide sequence ID" value="NZ_JACVXA010000037.1"/>
</dbReference>
<keyword evidence="6 10" id="KW-0812">Transmembrane</keyword>
<evidence type="ECO:0000256" key="3">
    <source>
        <dbReference type="ARBA" id="ARBA00008281"/>
    </source>
</evidence>
<keyword evidence="10" id="KW-0997">Cell inner membrane</keyword>
<evidence type="ECO:0000256" key="2">
    <source>
        <dbReference type="ARBA" id="ARBA00004162"/>
    </source>
</evidence>
<keyword evidence="7 10" id="KW-0283">Flagellar rotation</keyword>
<evidence type="ECO:0000256" key="10">
    <source>
        <dbReference type="RuleBase" id="RU364125"/>
    </source>
</evidence>
<evidence type="ECO:0000256" key="4">
    <source>
        <dbReference type="ARBA" id="ARBA00022475"/>
    </source>
</evidence>
<organism evidence="12 13">
    <name type="scientific">Mangrovicoccus algicola</name>
    <dbReference type="NCBI Taxonomy" id="2771008"/>
    <lineage>
        <taxon>Bacteria</taxon>
        <taxon>Pseudomonadati</taxon>
        <taxon>Pseudomonadota</taxon>
        <taxon>Alphaproteobacteria</taxon>
        <taxon>Rhodobacterales</taxon>
        <taxon>Paracoccaceae</taxon>
        <taxon>Mangrovicoccus</taxon>
    </lineage>
</organism>
<evidence type="ECO:0000256" key="6">
    <source>
        <dbReference type="ARBA" id="ARBA00022692"/>
    </source>
</evidence>
<keyword evidence="12" id="KW-0969">Cilium</keyword>
<dbReference type="AlphaFoldDB" id="A0A8J7CKM9"/>
<keyword evidence="12" id="KW-0966">Cell projection</keyword>